<proteinExistence type="predicted"/>
<accession>A0A1H9D1P5</accession>
<keyword evidence="1" id="KW-1133">Transmembrane helix</keyword>
<dbReference type="STRING" id="1855383.SAMN05216548_102322"/>
<organism evidence="3 4">
    <name type="scientific">Faunimonas pinastri</name>
    <dbReference type="NCBI Taxonomy" id="1855383"/>
    <lineage>
        <taxon>Bacteria</taxon>
        <taxon>Pseudomonadati</taxon>
        <taxon>Pseudomonadota</taxon>
        <taxon>Alphaproteobacteria</taxon>
        <taxon>Hyphomicrobiales</taxon>
        <taxon>Afifellaceae</taxon>
        <taxon>Faunimonas</taxon>
    </lineage>
</organism>
<reference evidence="3 4" key="1">
    <citation type="submission" date="2016-10" db="EMBL/GenBank/DDBJ databases">
        <authorList>
            <person name="de Groot N.N."/>
        </authorList>
    </citation>
    <scope>NUCLEOTIDE SEQUENCE [LARGE SCALE GENOMIC DNA]</scope>
    <source>
        <strain evidence="3 4">A52C2</strain>
    </source>
</reference>
<evidence type="ECO:0000256" key="1">
    <source>
        <dbReference type="SAM" id="Phobius"/>
    </source>
</evidence>
<dbReference type="Pfam" id="PF21741">
    <property type="entry name" value="DUF6867"/>
    <property type="match status" value="1"/>
</dbReference>
<protein>
    <recommendedName>
        <fullName evidence="2">DUF6867 domain-containing protein</fullName>
    </recommendedName>
</protein>
<gene>
    <name evidence="3" type="ORF">SAMN05216548_102322</name>
</gene>
<evidence type="ECO:0000313" key="3">
    <source>
        <dbReference type="EMBL" id="SEQ07385.1"/>
    </source>
</evidence>
<feature type="transmembrane region" description="Helical" evidence="1">
    <location>
        <begin position="38"/>
        <end position="59"/>
    </location>
</feature>
<evidence type="ECO:0000313" key="4">
    <source>
        <dbReference type="Proteomes" id="UP000199647"/>
    </source>
</evidence>
<sequence>MNLIWQVSFLDFLIITVILGGGAAWMAGRATARSWGAFPSLVVYIVLLTVAVRFIHYALFGGSFFLPPATFGTALHYALVDFVVLMVLAWLGRRATRAGQMAEQYSFAYDKAGPVGWRERA</sequence>
<keyword evidence="1" id="KW-0472">Membrane</keyword>
<feature type="transmembrane region" description="Helical" evidence="1">
    <location>
        <begin position="71"/>
        <end position="91"/>
    </location>
</feature>
<dbReference type="RefSeq" id="WP_092495477.1">
    <property type="nucleotide sequence ID" value="NZ_FOFG01000002.1"/>
</dbReference>
<name>A0A1H9D1P5_9HYPH</name>
<feature type="transmembrane region" description="Helical" evidence="1">
    <location>
        <begin position="6"/>
        <end position="26"/>
    </location>
</feature>
<dbReference type="InterPro" id="IPR049201">
    <property type="entry name" value="DUF6867"/>
</dbReference>
<keyword evidence="4" id="KW-1185">Reference proteome</keyword>
<dbReference type="AlphaFoldDB" id="A0A1H9D1P5"/>
<evidence type="ECO:0000259" key="2">
    <source>
        <dbReference type="Pfam" id="PF21741"/>
    </source>
</evidence>
<feature type="domain" description="DUF6867" evidence="2">
    <location>
        <begin position="11"/>
        <end position="120"/>
    </location>
</feature>
<dbReference type="EMBL" id="FOFG01000002">
    <property type="protein sequence ID" value="SEQ07385.1"/>
    <property type="molecule type" value="Genomic_DNA"/>
</dbReference>
<dbReference type="OrthoDB" id="9806174at2"/>
<dbReference type="Proteomes" id="UP000199647">
    <property type="component" value="Unassembled WGS sequence"/>
</dbReference>
<keyword evidence="1" id="KW-0812">Transmembrane</keyword>